<comment type="caution">
    <text evidence="1">The sequence shown here is derived from an EMBL/GenBank/DDBJ whole genome shotgun (WGS) entry which is preliminary data.</text>
</comment>
<name>A0A917UQ82_9DEIO</name>
<dbReference type="RefSeq" id="WP_188962594.1">
    <property type="nucleotide sequence ID" value="NZ_BMOE01000005.1"/>
</dbReference>
<dbReference type="Gene3D" id="3.40.30.10">
    <property type="entry name" value="Glutaredoxin"/>
    <property type="match status" value="1"/>
</dbReference>
<reference evidence="1" key="1">
    <citation type="journal article" date="2014" name="Int. J. Syst. Evol. Microbiol.">
        <title>Complete genome sequence of Corynebacterium casei LMG S-19264T (=DSM 44701T), isolated from a smear-ripened cheese.</title>
        <authorList>
            <consortium name="US DOE Joint Genome Institute (JGI-PGF)"/>
            <person name="Walter F."/>
            <person name="Albersmeier A."/>
            <person name="Kalinowski J."/>
            <person name="Ruckert C."/>
        </authorList>
    </citation>
    <scope>NUCLEOTIDE SEQUENCE</scope>
    <source>
        <strain evidence="1">JCM 14371</strain>
    </source>
</reference>
<gene>
    <name evidence="1" type="ORF">GCM10008939_18180</name>
</gene>
<reference evidence="1" key="2">
    <citation type="submission" date="2020-09" db="EMBL/GenBank/DDBJ databases">
        <authorList>
            <person name="Sun Q."/>
            <person name="Ohkuma M."/>
        </authorList>
    </citation>
    <scope>NUCLEOTIDE SEQUENCE</scope>
    <source>
        <strain evidence="1">JCM 14371</strain>
    </source>
</reference>
<accession>A0A917UQ82</accession>
<sequence>MPVTRIELCIDGLNPEVREALLETIWNELRISPGMVTSDGNTELALSQCGADAEDAPVVRIGGQPYYRMTPERLALLLRRRGTR</sequence>
<protein>
    <submittedName>
        <fullName evidence="1">Uncharacterized protein</fullName>
    </submittedName>
</protein>
<proteinExistence type="predicted"/>
<evidence type="ECO:0000313" key="2">
    <source>
        <dbReference type="Proteomes" id="UP000635726"/>
    </source>
</evidence>
<dbReference type="InterPro" id="IPR036249">
    <property type="entry name" value="Thioredoxin-like_sf"/>
</dbReference>
<dbReference type="Pfam" id="PF01257">
    <property type="entry name" value="2Fe-2S_thioredx"/>
    <property type="match status" value="1"/>
</dbReference>
<keyword evidence="2" id="KW-1185">Reference proteome</keyword>
<evidence type="ECO:0000313" key="1">
    <source>
        <dbReference type="EMBL" id="GGJ74274.1"/>
    </source>
</evidence>
<dbReference type="SUPFAM" id="SSF52833">
    <property type="entry name" value="Thioredoxin-like"/>
    <property type="match status" value="1"/>
</dbReference>
<dbReference type="AlphaFoldDB" id="A0A917UQ82"/>
<dbReference type="Proteomes" id="UP000635726">
    <property type="component" value="Unassembled WGS sequence"/>
</dbReference>
<organism evidence="1 2">
    <name type="scientific">Deinococcus aquiradiocola</name>
    <dbReference type="NCBI Taxonomy" id="393059"/>
    <lineage>
        <taxon>Bacteria</taxon>
        <taxon>Thermotogati</taxon>
        <taxon>Deinococcota</taxon>
        <taxon>Deinococci</taxon>
        <taxon>Deinococcales</taxon>
        <taxon>Deinococcaceae</taxon>
        <taxon>Deinococcus</taxon>
    </lineage>
</organism>
<dbReference type="EMBL" id="BMOE01000005">
    <property type="protein sequence ID" value="GGJ74274.1"/>
    <property type="molecule type" value="Genomic_DNA"/>
</dbReference>